<evidence type="ECO:0000313" key="1">
    <source>
        <dbReference type="EMBL" id="MFD2484782.1"/>
    </source>
</evidence>
<dbReference type="RefSeq" id="WP_344276121.1">
    <property type="nucleotide sequence ID" value="NZ_BAAAHV010000012.1"/>
</dbReference>
<evidence type="ECO:0008006" key="3">
    <source>
        <dbReference type="Google" id="ProtNLM"/>
    </source>
</evidence>
<protein>
    <recommendedName>
        <fullName evidence="3">DUF4393 domain-containing protein</fullName>
    </recommendedName>
</protein>
<proteinExistence type="predicted"/>
<accession>A0ABW5I695</accession>
<sequence>MAEEDSSVISTAAGEVVSNVANEAAKTMAMYAGMDPMSAAAIGGAAAGVSKTAEAVFVRLMARRRARVEAALRAAGQDPEFLLVTAMDDDRKLELLGRAFEVAQRTVDEERVRFYGRIAAEGVLASDAAVVDEKDRIFSGVAALDPVELKVLLLMVTERAWQKRVASGQNKVISEEMPEVANLLDAIFARLENLGMIADEGEGGLSWGSEWTVTEFGHLCVDELHRLGGFDTAS</sequence>
<dbReference type="EMBL" id="JBHUKQ010000015">
    <property type="protein sequence ID" value="MFD2484782.1"/>
    <property type="molecule type" value="Genomic_DNA"/>
</dbReference>
<dbReference type="Proteomes" id="UP001597542">
    <property type="component" value="Unassembled WGS sequence"/>
</dbReference>
<evidence type="ECO:0000313" key="2">
    <source>
        <dbReference type="Proteomes" id="UP001597542"/>
    </source>
</evidence>
<keyword evidence="2" id="KW-1185">Reference proteome</keyword>
<gene>
    <name evidence="1" type="ORF">ACFSUT_31220</name>
</gene>
<reference evidence="2" key="1">
    <citation type="journal article" date="2019" name="Int. J. Syst. Evol. Microbiol.">
        <title>The Global Catalogue of Microorganisms (GCM) 10K type strain sequencing project: providing services to taxonomists for standard genome sequencing and annotation.</title>
        <authorList>
            <consortium name="The Broad Institute Genomics Platform"/>
            <consortium name="The Broad Institute Genome Sequencing Center for Infectious Disease"/>
            <person name="Wu L."/>
            <person name="Ma J."/>
        </authorList>
    </citation>
    <scope>NUCLEOTIDE SEQUENCE [LARGE SCALE GENOMIC DNA]</scope>
    <source>
        <strain evidence="2">CGMCC 4.7638</strain>
    </source>
</reference>
<name>A0ABW5I695_9PSEU</name>
<organism evidence="1 2">
    <name type="scientific">Amycolatopsis albidoflavus</name>
    <dbReference type="NCBI Taxonomy" id="102226"/>
    <lineage>
        <taxon>Bacteria</taxon>
        <taxon>Bacillati</taxon>
        <taxon>Actinomycetota</taxon>
        <taxon>Actinomycetes</taxon>
        <taxon>Pseudonocardiales</taxon>
        <taxon>Pseudonocardiaceae</taxon>
        <taxon>Amycolatopsis</taxon>
    </lineage>
</organism>
<comment type="caution">
    <text evidence="1">The sequence shown here is derived from an EMBL/GenBank/DDBJ whole genome shotgun (WGS) entry which is preliminary data.</text>
</comment>